<dbReference type="RefSeq" id="WP_251969644.1">
    <property type="nucleotide sequence ID" value="NZ_AP025730.1"/>
</dbReference>
<organism evidence="2 3">
    <name type="scientific">Sphaerotilus microaerophilus</name>
    <dbReference type="NCBI Taxonomy" id="2914710"/>
    <lineage>
        <taxon>Bacteria</taxon>
        <taxon>Pseudomonadati</taxon>
        <taxon>Pseudomonadota</taxon>
        <taxon>Betaproteobacteria</taxon>
        <taxon>Burkholderiales</taxon>
        <taxon>Sphaerotilaceae</taxon>
        <taxon>Sphaerotilus</taxon>
    </lineage>
</organism>
<evidence type="ECO:0000313" key="3">
    <source>
        <dbReference type="Proteomes" id="UP001057498"/>
    </source>
</evidence>
<proteinExistence type="predicted"/>
<evidence type="ECO:0000259" key="1">
    <source>
        <dbReference type="Pfam" id="PF08241"/>
    </source>
</evidence>
<gene>
    <name evidence="2" type="ORF">CATMQ487_33340</name>
</gene>
<dbReference type="Gene3D" id="3.40.50.150">
    <property type="entry name" value="Vaccinia Virus protein VP39"/>
    <property type="match status" value="1"/>
</dbReference>
<evidence type="ECO:0000313" key="2">
    <source>
        <dbReference type="EMBL" id="BDI06364.1"/>
    </source>
</evidence>
<sequence>MTFSRWIIEIDPWLETPYGRCVREWEQAQLDRIVADLFGFHALQVGWPAVQGLRANRMPHRWLLERSAAGEGTTGGPGSVLPLSTGVLPLSVLADFEALPFPSQSLDLVVLPHTLERAQDAHHTLREVERVLMPEGRVVVIGFNPASLLGLQHRAAPLLQRLGRGDTRLPVAGDLIGWRRLRDWIRLLGFEIEQGQFGCYRPPFASARLLDRSAWVEDTGARWWPVLGSVYVLQAVKRVRGMRLIGPAWKLRRQVGSASTVVAQRQSRDEPSPI</sequence>
<dbReference type="EMBL" id="AP025730">
    <property type="protein sequence ID" value="BDI06364.1"/>
    <property type="molecule type" value="Genomic_DNA"/>
</dbReference>
<dbReference type="InterPro" id="IPR029063">
    <property type="entry name" value="SAM-dependent_MTases_sf"/>
</dbReference>
<dbReference type="Proteomes" id="UP001057498">
    <property type="component" value="Chromosome"/>
</dbReference>
<feature type="domain" description="Methyltransferase type 11" evidence="1">
    <location>
        <begin position="92"/>
        <end position="140"/>
    </location>
</feature>
<reference evidence="2" key="1">
    <citation type="submission" date="2022-04" db="EMBL/GenBank/DDBJ databases">
        <title>Whole genome sequence of Sphaerotilus sp. FB-5.</title>
        <authorList>
            <person name="Takeda M."/>
            <person name="Narihara S."/>
            <person name="Akimoto M."/>
            <person name="Akimoto R."/>
            <person name="Nishiyashiki S."/>
            <person name="Murakami T."/>
        </authorList>
    </citation>
    <scope>NUCLEOTIDE SEQUENCE</scope>
    <source>
        <strain evidence="2">FB-5</strain>
    </source>
</reference>
<accession>A0ABM7YPE4</accession>
<protein>
    <recommendedName>
        <fullName evidence="1">Methyltransferase type 11 domain-containing protein</fullName>
    </recommendedName>
</protein>
<name>A0ABM7YPE4_9BURK</name>
<keyword evidence="3" id="KW-1185">Reference proteome</keyword>
<dbReference type="SUPFAM" id="SSF53335">
    <property type="entry name" value="S-adenosyl-L-methionine-dependent methyltransferases"/>
    <property type="match status" value="1"/>
</dbReference>
<dbReference type="InterPro" id="IPR013216">
    <property type="entry name" value="Methyltransf_11"/>
</dbReference>
<dbReference type="Pfam" id="PF08241">
    <property type="entry name" value="Methyltransf_11"/>
    <property type="match status" value="1"/>
</dbReference>